<dbReference type="PANTHER" id="PTHR24347">
    <property type="entry name" value="SERINE/THREONINE-PROTEIN KINASE"/>
    <property type="match status" value="1"/>
</dbReference>
<evidence type="ECO:0000259" key="1">
    <source>
        <dbReference type="PROSITE" id="PS50011"/>
    </source>
</evidence>
<dbReference type="SMART" id="SM00220">
    <property type="entry name" value="S_TKc"/>
    <property type="match status" value="1"/>
</dbReference>
<name>A0A6C0CLG3_9ZZZZ</name>
<dbReference type="InterPro" id="IPR000719">
    <property type="entry name" value="Prot_kinase_dom"/>
</dbReference>
<dbReference type="Pfam" id="PF00069">
    <property type="entry name" value="Pkinase"/>
    <property type="match status" value="1"/>
</dbReference>
<evidence type="ECO:0000313" key="2">
    <source>
        <dbReference type="EMBL" id="QHT05133.1"/>
    </source>
</evidence>
<dbReference type="GO" id="GO:0005524">
    <property type="term" value="F:ATP binding"/>
    <property type="evidence" value="ECO:0007669"/>
    <property type="project" value="InterPro"/>
</dbReference>
<protein>
    <recommendedName>
        <fullName evidence="1">Protein kinase domain-containing protein</fullName>
    </recommendedName>
</protein>
<dbReference type="PROSITE" id="PS00108">
    <property type="entry name" value="PROTEIN_KINASE_ST"/>
    <property type="match status" value="1"/>
</dbReference>
<sequence>MQTLPDAKLLEDIIRGQKNGWKSIGEGSQGNVFKFYINDNTVFYAAKTALPGHEHELKMESKILSHIKDKCHSNLLCFTGAVVVDQVYWLVTEFVKGKELFNAICDGERPTKEALHALVNGLKVLHEAGVAHLDIKPENITYDAKTGNIKYLDFGLACADALGSPCRPKGTPQYMAPEIFNVYTMAAAKKADMWSLGMTMYVWINNALPYEEREMYKHTRRDVWSAFVKKHWKCPVKSGAPYDIDLSLLINVQANERTLNCIGVGAQTCMIPKAPLKRTTSQILVVPKVNKKKRLRKSKTH</sequence>
<dbReference type="AlphaFoldDB" id="A0A6C0CLG3"/>
<dbReference type="GO" id="GO:0004672">
    <property type="term" value="F:protein kinase activity"/>
    <property type="evidence" value="ECO:0007669"/>
    <property type="project" value="InterPro"/>
</dbReference>
<dbReference type="Gene3D" id="1.10.510.10">
    <property type="entry name" value="Transferase(Phosphotransferase) domain 1"/>
    <property type="match status" value="1"/>
</dbReference>
<feature type="domain" description="Protein kinase" evidence="1">
    <location>
        <begin position="18"/>
        <end position="301"/>
    </location>
</feature>
<accession>A0A6C0CLG3</accession>
<dbReference type="EMBL" id="MN739449">
    <property type="protein sequence ID" value="QHT05133.1"/>
    <property type="molecule type" value="Genomic_DNA"/>
</dbReference>
<dbReference type="SUPFAM" id="SSF56112">
    <property type="entry name" value="Protein kinase-like (PK-like)"/>
    <property type="match status" value="1"/>
</dbReference>
<dbReference type="PROSITE" id="PS50011">
    <property type="entry name" value="PROTEIN_KINASE_DOM"/>
    <property type="match status" value="1"/>
</dbReference>
<proteinExistence type="predicted"/>
<dbReference type="InterPro" id="IPR008271">
    <property type="entry name" value="Ser/Thr_kinase_AS"/>
</dbReference>
<reference evidence="2" key="1">
    <citation type="journal article" date="2020" name="Nature">
        <title>Giant virus diversity and host interactions through global metagenomics.</title>
        <authorList>
            <person name="Schulz F."/>
            <person name="Roux S."/>
            <person name="Paez-Espino D."/>
            <person name="Jungbluth S."/>
            <person name="Walsh D.A."/>
            <person name="Denef V.J."/>
            <person name="McMahon K.D."/>
            <person name="Konstantinidis K.T."/>
            <person name="Eloe-Fadrosh E.A."/>
            <person name="Kyrpides N.C."/>
            <person name="Woyke T."/>
        </authorList>
    </citation>
    <scope>NUCLEOTIDE SEQUENCE</scope>
    <source>
        <strain evidence="2">GVMAG-M-3300021354-14</strain>
    </source>
</reference>
<dbReference type="InterPro" id="IPR011009">
    <property type="entry name" value="Kinase-like_dom_sf"/>
</dbReference>
<organism evidence="2">
    <name type="scientific">viral metagenome</name>
    <dbReference type="NCBI Taxonomy" id="1070528"/>
    <lineage>
        <taxon>unclassified sequences</taxon>
        <taxon>metagenomes</taxon>
        <taxon>organismal metagenomes</taxon>
    </lineage>
</organism>